<dbReference type="AlphaFoldDB" id="A0A5J4KPQ9"/>
<gene>
    <name evidence="2" type="ORF">KDW_25990</name>
</gene>
<evidence type="ECO:0000259" key="1">
    <source>
        <dbReference type="PROSITE" id="PS51502"/>
    </source>
</evidence>
<proteinExistence type="predicted"/>
<feature type="domain" description="Stress-response A/B barrel" evidence="1">
    <location>
        <begin position="2"/>
        <end position="46"/>
    </location>
</feature>
<dbReference type="Proteomes" id="UP000326912">
    <property type="component" value="Unassembled WGS sequence"/>
</dbReference>
<dbReference type="Pfam" id="PF07876">
    <property type="entry name" value="Dabb"/>
    <property type="match status" value="1"/>
</dbReference>
<organism evidence="2 3">
    <name type="scientific">Dictyobacter vulcani</name>
    <dbReference type="NCBI Taxonomy" id="2607529"/>
    <lineage>
        <taxon>Bacteria</taxon>
        <taxon>Bacillati</taxon>
        <taxon>Chloroflexota</taxon>
        <taxon>Ktedonobacteria</taxon>
        <taxon>Ktedonobacterales</taxon>
        <taxon>Dictyobacteraceae</taxon>
        <taxon>Dictyobacter</taxon>
    </lineage>
</organism>
<accession>A0A5J4KPQ9</accession>
<dbReference type="Gene3D" id="3.30.70.100">
    <property type="match status" value="1"/>
</dbReference>
<reference evidence="2 3" key="1">
    <citation type="submission" date="2019-10" db="EMBL/GenBank/DDBJ databases">
        <title>Dictyobacter vulcani sp. nov., within the class Ktedonobacteria, isolated from soil of volcanic Mt. Zao.</title>
        <authorList>
            <person name="Zheng Y."/>
            <person name="Wang C.M."/>
            <person name="Sakai Y."/>
            <person name="Abe K."/>
            <person name="Yokota A."/>
            <person name="Yabe S."/>
        </authorList>
    </citation>
    <scope>NUCLEOTIDE SEQUENCE [LARGE SCALE GENOMIC DNA]</scope>
    <source>
        <strain evidence="2 3">W12</strain>
    </source>
</reference>
<name>A0A5J4KPQ9_9CHLR</name>
<comment type="caution">
    <text evidence="2">The sequence shown here is derived from an EMBL/GenBank/DDBJ whole genome shotgun (WGS) entry which is preliminary data.</text>
</comment>
<dbReference type="InterPro" id="IPR011008">
    <property type="entry name" value="Dimeric_a/b-barrel"/>
</dbReference>
<protein>
    <recommendedName>
        <fullName evidence="1">Stress-response A/B barrel domain-containing protein</fullName>
    </recommendedName>
</protein>
<dbReference type="SUPFAM" id="SSF54909">
    <property type="entry name" value="Dimeric alpha+beta barrel"/>
    <property type="match status" value="1"/>
</dbReference>
<dbReference type="PROSITE" id="PS51502">
    <property type="entry name" value="S_R_A_B_BARREL"/>
    <property type="match status" value="1"/>
</dbReference>
<evidence type="ECO:0000313" key="2">
    <source>
        <dbReference type="EMBL" id="GER88437.1"/>
    </source>
</evidence>
<evidence type="ECO:0000313" key="3">
    <source>
        <dbReference type="Proteomes" id="UP000326912"/>
    </source>
</evidence>
<keyword evidence="3" id="KW-1185">Reference proteome</keyword>
<dbReference type="EMBL" id="BKZW01000001">
    <property type="protein sequence ID" value="GER88437.1"/>
    <property type="molecule type" value="Genomic_DNA"/>
</dbReference>
<dbReference type="InterPro" id="IPR013097">
    <property type="entry name" value="Dabb"/>
</dbReference>
<sequence>MVTHVVLLQPKAETSKEQIETVLKQTQALKDIIPGIQDVHGGENLS</sequence>